<dbReference type="WBParaSite" id="Pan_g820.t1">
    <property type="protein sequence ID" value="Pan_g820.t1"/>
    <property type="gene ID" value="Pan_g820"/>
</dbReference>
<dbReference type="PANTHER" id="PTHR16469:SF27">
    <property type="entry name" value="UBIQUITIN-ASSOCIATED AND SH3 DOMAIN-CONTAINING BA-RELATED"/>
    <property type="match status" value="1"/>
</dbReference>
<dbReference type="PANTHER" id="PTHR16469">
    <property type="entry name" value="UBIQUITIN-ASSOCIATED AND SH3 DOMAIN-CONTAINING BA-RELATED"/>
    <property type="match status" value="1"/>
</dbReference>
<organism evidence="2 3">
    <name type="scientific">Panagrellus redivivus</name>
    <name type="common">Microworm</name>
    <dbReference type="NCBI Taxonomy" id="6233"/>
    <lineage>
        <taxon>Eukaryota</taxon>
        <taxon>Metazoa</taxon>
        <taxon>Ecdysozoa</taxon>
        <taxon>Nematoda</taxon>
        <taxon>Chromadorea</taxon>
        <taxon>Rhabditida</taxon>
        <taxon>Tylenchina</taxon>
        <taxon>Panagrolaimomorpha</taxon>
        <taxon>Panagrolaimoidea</taxon>
        <taxon>Panagrolaimidae</taxon>
        <taxon>Panagrellus</taxon>
    </lineage>
</organism>
<sequence length="268" mass="29779">MPFAIPALKYSNLERDPPLSVLGRFSAIARAKSMHHQRIKIDLILTPPSLRCVQTAAAYTSVYKRAHIIVLPDLVEPEVILENGVLTTTHGEYMNIETLRRTGLEVHESGFIDSQPLPKASETPLQAMKRIHDAIIEIISKIPGGPLLIIGDCVVLKVAETMASVPEGYLDLLADVPFKVPDLLNEAVQEMTEFDCDFTELREHYPYGSTSVFRKNRDGKLHRLQRLPVVLHPVTVSPGQKQQTHLKPEVTEGSQQEPVQTGSEVAVN</sequence>
<evidence type="ECO:0000256" key="1">
    <source>
        <dbReference type="SAM" id="MobiDB-lite"/>
    </source>
</evidence>
<dbReference type="SUPFAM" id="SSF53254">
    <property type="entry name" value="Phosphoglycerate mutase-like"/>
    <property type="match status" value="1"/>
</dbReference>
<dbReference type="InterPro" id="IPR029033">
    <property type="entry name" value="His_PPase_superfam"/>
</dbReference>
<reference evidence="3" key="2">
    <citation type="submission" date="2020-10" db="UniProtKB">
        <authorList>
            <consortium name="WormBaseParasite"/>
        </authorList>
    </citation>
    <scope>IDENTIFICATION</scope>
</reference>
<protein>
    <submittedName>
        <fullName evidence="3">Arginase</fullName>
    </submittedName>
</protein>
<dbReference type="InterPro" id="IPR051710">
    <property type="entry name" value="Phosphatase_SH3-domain"/>
</dbReference>
<dbReference type="Gene3D" id="3.40.50.1240">
    <property type="entry name" value="Phosphoglycerate mutase-like"/>
    <property type="match status" value="1"/>
</dbReference>
<feature type="compositionally biased region" description="Polar residues" evidence="1">
    <location>
        <begin position="252"/>
        <end position="268"/>
    </location>
</feature>
<dbReference type="CDD" id="cd07067">
    <property type="entry name" value="HP_PGM_like"/>
    <property type="match status" value="1"/>
</dbReference>
<dbReference type="Pfam" id="PF00300">
    <property type="entry name" value="His_Phos_1"/>
    <property type="match status" value="1"/>
</dbReference>
<name>A0A7E4W9C8_PANRE</name>
<feature type="region of interest" description="Disordered" evidence="1">
    <location>
        <begin position="237"/>
        <end position="268"/>
    </location>
</feature>
<keyword evidence="2" id="KW-1185">Reference proteome</keyword>
<dbReference type="Proteomes" id="UP000492821">
    <property type="component" value="Unassembled WGS sequence"/>
</dbReference>
<proteinExistence type="predicted"/>
<dbReference type="GO" id="GO:0016791">
    <property type="term" value="F:phosphatase activity"/>
    <property type="evidence" value="ECO:0007669"/>
    <property type="project" value="UniProtKB-ARBA"/>
</dbReference>
<dbReference type="InterPro" id="IPR013078">
    <property type="entry name" value="His_Pase_superF_clade-1"/>
</dbReference>
<dbReference type="AlphaFoldDB" id="A0A7E4W9C8"/>
<evidence type="ECO:0000313" key="3">
    <source>
        <dbReference type="WBParaSite" id="Pan_g820.t1"/>
    </source>
</evidence>
<reference evidence="2" key="1">
    <citation type="journal article" date="2013" name="Genetics">
        <title>The draft genome and transcriptome of Panagrellus redivivus are shaped by the harsh demands of a free-living lifestyle.</title>
        <authorList>
            <person name="Srinivasan J."/>
            <person name="Dillman A.R."/>
            <person name="Macchietto M.G."/>
            <person name="Heikkinen L."/>
            <person name="Lakso M."/>
            <person name="Fracchia K.M."/>
            <person name="Antoshechkin I."/>
            <person name="Mortazavi A."/>
            <person name="Wong G."/>
            <person name="Sternberg P.W."/>
        </authorList>
    </citation>
    <scope>NUCLEOTIDE SEQUENCE [LARGE SCALE GENOMIC DNA]</scope>
    <source>
        <strain evidence="2">MT8872</strain>
    </source>
</reference>
<evidence type="ECO:0000313" key="2">
    <source>
        <dbReference type="Proteomes" id="UP000492821"/>
    </source>
</evidence>
<accession>A0A7E4W9C8</accession>